<accession>A0A0C1QP33</accession>
<dbReference type="InterPro" id="IPR019926">
    <property type="entry name" value="Ribosomal_uL3_CS"/>
</dbReference>
<dbReference type="RefSeq" id="WP_039455030.1">
    <property type="nucleotide sequence ID" value="NZ_JSWE01000058.1"/>
</dbReference>
<keyword evidence="13" id="KW-1185">Reference proteome</keyword>
<dbReference type="GO" id="GO:0019843">
    <property type="term" value="F:rRNA binding"/>
    <property type="evidence" value="ECO:0007669"/>
    <property type="project" value="UniProtKB-UniRule"/>
</dbReference>
<dbReference type="EMBL" id="JSWE01000058">
    <property type="protein sequence ID" value="KIE05823.1"/>
    <property type="molecule type" value="Genomic_DNA"/>
</dbReference>
<evidence type="ECO:0000256" key="1">
    <source>
        <dbReference type="ARBA" id="ARBA00006540"/>
    </source>
</evidence>
<evidence type="ECO:0000256" key="3">
    <source>
        <dbReference type="ARBA" id="ARBA00022730"/>
    </source>
</evidence>
<sequence>METVRRTGLIATKIGMTQIFDATGEAIPVTLMHVDSNFVLGNKEKNKDGYDAVILGYGKAKPNRVSKPVKGQCSKVKVEPVKHIREFRVSGGAQLEVGKQVIVSHFVLGQLVDVKGTSIGKGFAGAMKRHNFGGLEASHGVSVSHRSHGSTGQRQDPGKVFKNKKMAGHLGDERVTIQNLEIIDINSEMNIIALRGAVPGNKGSIVYIVDAIKKAVPVSANFPAAYAESN</sequence>
<dbReference type="PANTHER" id="PTHR11229">
    <property type="entry name" value="50S RIBOSOMAL PROTEIN L3"/>
    <property type="match status" value="1"/>
</dbReference>
<dbReference type="HAMAP" id="MF_01325_B">
    <property type="entry name" value="Ribosomal_uL3_B"/>
    <property type="match status" value="1"/>
</dbReference>
<evidence type="ECO:0000256" key="2">
    <source>
        <dbReference type="ARBA" id="ARBA00022481"/>
    </source>
</evidence>
<dbReference type="Proteomes" id="UP000031258">
    <property type="component" value="Unassembled WGS sequence"/>
</dbReference>
<evidence type="ECO:0000256" key="10">
    <source>
        <dbReference type="RuleBase" id="RU003906"/>
    </source>
</evidence>
<dbReference type="GO" id="GO:1990904">
    <property type="term" value="C:ribonucleoprotein complex"/>
    <property type="evidence" value="ECO:0007669"/>
    <property type="project" value="UniProtKB-KW"/>
</dbReference>
<keyword evidence="3 8" id="KW-0699">rRNA-binding</keyword>
<keyword evidence="4 8" id="KW-0694">RNA-binding</keyword>
<dbReference type="Gene3D" id="3.30.160.810">
    <property type="match status" value="1"/>
</dbReference>
<feature type="modified residue" description="N5-methylglutamine" evidence="8">
    <location>
        <position position="155"/>
    </location>
</feature>
<evidence type="ECO:0000256" key="5">
    <source>
        <dbReference type="ARBA" id="ARBA00022980"/>
    </source>
</evidence>
<dbReference type="InterPro" id="IPR019927">
    <property type="entry name" value="Ribosomal_uL3_bac/org-type"/>
</dbReference>
<protein>
    <recommendedName>
        <fullName evidence="7 8">Large ribosomal subunit protein uL3</fullName>
    </recommendedName>
</protein>
<evidence type="ECO:0000256" key="11">
    <source>
        <dbReference type="SAM" id="MobiDB-lite"/>
    </source>
</evidence>
<comment type="PTM">
    <text evidence="8">Methylated by PrmB.</text>
</comment>
<keyword evidence="2 8" id="KW-0488">Methylation</keyword>
<evidence type="ECO:0000313" key="12">
    <source>
        <dbReference type="EMBL" id="KIE05823.1"/>
    </source>
</evidence>
<reference evidence="12 13" key="1">
    <citation type="submission" date="2014-11" db="EMBL/GenBank/DDBJ databases">
        <title>A Rickettsiales Symbiont of Amoebae With Ancient Features.</title>
        <authorList>
            <person name="Schulz F."/>
            <person name="Martijn J."/>
            <person name="Wascher F."/>
            <person name="Kostanjsek R."/>
            <person name="Ettema T.J."/>
            <person name="Horn M."/>
        </authorList>
    </citation>
    <scope>NUCLEOTIDE SEQUENCE [LARGE SCALE GENOMIC DNA]</scope>
    <source>
        <strain evidence="12 13">UWC36</strain>
    </source>
</reference>
<keyword evidence="6 8" id="KW-0687">Ribonucleoprotein</keyword>
<dbReference type="PATRIC" id="fig|86105.3.peg.237"/>
<dbReference type="NCBIfam" id="TIGR03625">
    <property type="entry name" value="L3_bact"/>
    <property type="match status" value="1"/>
</dbReference>
<name>A0A0C1QP33_9RICK</name>
<feature type="region of interest" description="Disordered" evidence="11">
    <location>
        <begin position="140"/>
        <end position="159"/>
    </location>
</feature>
<dbReference type="PANTHER" id="PTHR11229:SF16">
    <property type="entry name" value="LARGE RIBOSOMAL SUBUNIT PROTEIN UL3C"/>
    <property type="match status" value="1"/>
</dbReference>
<evidence type="ECO:0000256" key="4">
    <source>
        <dbReference type="ARBA" id="ARBA00022884"/>
    </source>
</evidence>
<dbReference type="GO" id="GO:0006412">
    <property type="term" value="P:translation"/>
    <property type="evidence" value="ECO:0007669"/>
    <property type="project" value="UniProtKB-UniRule"/>
</dbReference>
<dbReference type="STRING" id="86105.NF27_CG00030"/>
<evidence type="ECO:0000313" key="13">
    <source>
        <dbReference type="Proteomes" id="UP000031258"/>
    </source>
</evidence>
<dbReference type="PROSITE" id="PS00474">
    <property type="entry name" value="RIBOSOMAL_L3"/>
    <property type="match status" value="1"/>
</dbReference>
<keyword evidence="5 8" id="KW-0689">Ribosomal protein</keyword>
<evidence type="ECO:0000256" key="8">
    <source>
        <dbReference type="HAMAP-Rule" id="MF_01325"/>
    </source>
</evidence>
<gene>
    <name evidence="12" type="primary">rplC_2</name>
    <name evidence="8" type="synonym">rplC</name>
    <name evidence="12" type="ORF">NF27_CG00030</name>
</gene>
<dbReference type="Gene3D" id="2.40.30.10">
    <property type="entry name" value="Translation factors"/>
    <property type="match status" value="1"/>
</dbReference>
<dbReference type="InterPro" id="IPR009000">
    <property type="entry name" value="Transl_B-barrel_sf"/>
</dbReference>
<proteinExistence type="inferred from homology"/>
<evidence type="ECO:0000256" key="6">
    <source>
        <dbReference type="ARBA" id="ARBA00023274"/>
    </source>
</evidence>
<dbReference type="GO" id="GO:0003735">
    <property type="term" value="F:structural constituent of ribosome"/>
    <property type="evidence" value="ECO:0007669"/>
    <property type="project" value="UniProtKB-UniRule"/>
</dbReference>
<comment type="similarity">
    <text evidence="1 8 9">Belongs to the universal ribosomal protein uL3 family.</text>
</comment>
<comment type="caution">
    <text evidence="12">The sequence shown here is derived from an EMBL/GenBank/DDBJ whole genome shotgun (WGS) entry which is preliminary data.</text>
</comment>
<evidence type="ECO:0000256" key="9">
    <source>
        <dbReference type="RuleBase" id="RU003905"/>
    </source>
</evidence>
<comment type="function">
    <text evidence="8 10">One of the primary rRNA binding proteins, it binds directly near the 3'-end of the 23S rRNA, where it nucleates assembly of the 50S subunit.</text>
</comment>
<dbReference type="FunFam" id="3.30.160.810:FF:000001">
    <property type="entry name" value="50S ribosomal protein L3"/>
    <property type="match status" value="1"/>
</dbReference>
<dbReference type="SUPFAM" id="SSF50447">
    <property type="entry name" value="Translation proteins"/>
    <property type="match status" value="1"/>
</dbReference>
<dbReference type="InterPro" id="IPR000597">
    <property type="entry name" value="Ribosomal_uL3"/>
</dbReference>
<dbReference type="Pfam" id="PF00297">
    <property type="entry name" value="Ribosomal_L3"/>
    <property type="match status" value="1"/>
</dbReference>
<dbReference type="AlphaFoldDB" id="A0A0C1QP33"/>
<dbReference type="GO" id="GO:0005840">
    <property type="term" value="C:ribosome"/>
    <property type="evidence" value="ECO:0007669"/>
    <property type="project" value="UniProtKB-UniRule"/>
</dbReference>
<comment type="subunit">
    <text evidence="8 10">Part of the 50S ribosomal subunit. Forms a cluster with proteins L14 and L19.</text>
</comment>
<evidence type="ECO:0000256" key="7">
    <source>
        <dbReference type="ARBA" id="ARBA00035243"/>
    </source>
</evidence>
<dbReference type="OrthoDB" id="9806135at2"/>
<organism evidence="12 13">
    <name type="scientific">Candidatus Jidaibacter acanthamoebae</name>
    <dbReference type="NCBI Taxonomy" id="86105"/>
    <lineage>
        <taxon>Bacteria</taxon>
        <taxon>Pseudomonadati</taxon>
        <taxon>Pseudomonadota</taxon>
        <taxon>Alphaproteobacteria</taxon>
        <taxon>Rickettsiales</taxon>
        <taxon>Candidatus Midichloriaceae</taxon>
        <taxon>Candidatus Jidaibacter</taxon>
    </lineage>
</organism>
<dbReference type="FunFam" id="2.40.30.10:FF:000004">
    <property type="entry name" value="50S ribosomal protein L3"/>
    <property type="match status" value="1"/>
</dbReference>